<dbReference type="PANTHER" id="PTHR24241:SF132">
    <property type="entry name" value="NEUROPEPTIDE FF RECEPTOR 2"/>
    <property type="match status" value="1"/>
</dbReference>
<dbReference type="GO" id="GO:0004930">
    <property type="term" value="F:G protein-coupled receptor activity"/>
    <property type="evidence" value="ECO:0007669"/>
    <property type="project" value="UniProtKB-KW"/>
</dbReference>
<feature type="transmembrane region" description="Helical" evidence="13">
    <location>
        <begin position="281"/>
        <end position="303"/>
    </location>
</feature>
<dbReference type="Pfam" id="PF00001">
    <property type="entry name" value="7tm_1"/>
    <property type="match status" value="2"/>
</dbReference>
<keyword evidence="10" id="KW-0807">Transducer</keyword>
<feature type="transmembrane region" description="Helical" evidence="13">
    <location>
        <begin position="124"/>
        <end position="142"/>
    </location>
</feature>
<feature type="transmembrane region" description="Helical" evidence="13">
    <location>
        <begin position="218"/>
        <end position="238"/>
    </location>
</feature>
<evidence type="ECO:0000256" key="3">
    <source>
        <dbReference type="ARBA" id="ARBA00022692"/>
    </source>
</evidence>
<keyword evidence="3 13" id="KW-0812">Transmembrane</keyword>
<feature type="domain" description="G-protein coupled receptors family 1 profile" evidence="14">
    <location>
        <begin position="63"/>
        <end position="398"/>
    </location>
</feature>
<dbReference type="PANTHER" id="PTHR24241">
    <property type="entry name" value="NEUROPEPTIDE RECEPTOR-RELATED G-PROTEIN COUPLED RECEPTOR"/>
    <property type="match status" value="1"/>
</dbReference>
<evidence type="ECO:0000256" key="11">
    <source>
        <dbReference type="ARBA" id="ARBA00025478"/>
    </source>
</evidence>
<feature type="compositionally biased region" description="Basic and acidic residues" evidence="12">
    <location>
        <begin position="483"/>
        <end position="498"/>
    </location>
</feature>
<evidence type="ECO:0000256" key="2">
    <source>
        <dbReference type="ARBA" id="ARBA00022475"/>
    </source>
</evidence>
<dbReference type="AlphaFoldDB" id="A0ABD1JYT2"/>
<protein>
    <recommendedName>
        <fullName evidence="14">G-protein coupled receptors family 1 profile domain-containing protein</fullName>
    </recommendedName>
</protein>
<evidence type="ECO:0000256" key="7">
    <source>
        <dbReference type="ARBA" id="ARBA00023157"/>
    </source>
</evidence>
<evidence type="ECO:0000256" key="10">
    <source>
        <dbReference type="ARBA" id="ARBA00023224"/>
    </source>
</evidence>
<gene>
    <name evidence="15" type="ORF">ACEWY4_011836</name>
</gene>
<dbReference type="Proteomes" id="UP001591681">
    <property type="component" value="Unassembled WGS sequence"/>
</dbReference>
<dbReference type="InterPro" id="IPR005395">
    <property type="entry name" value="NPFF_rcpt"/>
</dbReference>
<feature type="transmembrane region" description="Helical" evidence="13">
    <location>
        <begin position="46"/>
        <end position="72"/>
    </location>
</feature>
<dbReference type="GO" id="GO:0005886">
    <property type="term" value="C:plasma membrane"/>
    <property type="evidence" value="ECO:0007669"/>
    <property type="project" value="UniProtKB-SubCell"/>
</dbReference>
<keyword evidence="7" id="KW-1015">Disulfide bond</keyword>
<organism evidence="15 16">
    <name type="scientific">Coilia grayii</name>
    <name type="common">Gray's grenadier anchovy</name>
    <dbReference type="NCBI Taxonomy" id="363190"/>
    <lineage>
        <taxon>Eukaryota</taxon>
        <taxon>Metazoa</taxon>
        <taxon>Chordata</taxon>
        <taxon>Craniata</taxon>
        <taxon>Vertebrata</taxon>
        <taxon>Euteleostomi</taxon>
        <taxon>Actinopterygii</taxon>
        <taxon>Neopterygii</taxon>
        <taxon>Teleostei</taxon>
        <taxon>Clupei</taxon>
        <taxon>Clupeiformes</taxon>
        <taxon>Clupeoidei</taxon>
        <taxon>Engraulidae</taxon>
        <taxon>Coilinae</taxon>
        <taxon>Coilia</taxon>
    </lineage>
</organism>
<dbReference type="EMBL" id="JBHFQA010000010">
    <property type="protein sequence ID" value="KAL2092038.1"/>
    <property type="molecule type" value="Genomic_DNA"/>
</dbReference>
<evidence type="ECO:0000256" key="4">
    <source>
        <dbReference type="ARBA" id="ARBA00022989"/>
    </source>
</evidence>
<feature type="transmembrane region" description="Helical" evidence="13">
    <location>
        <begin position="337"/>
        <end position="357"/>
    </location>
</feature>
<keyword evidence="6 13" id="KW-0472">Membrane</keyword>
<feature type="transmembrane region" description="Helical" evidence="13">
    <location>
        <begin position="377"/>
        <end position="401"/>
    </location>
</feature>
<keyword evidence="16" id="KW-1185">Reference proteome</keyword>
<feature type="region of interest" description="Disordered" evidence="12">
    <location>
        <begin position="443"/>
        <end position="498"/>
    </location>
</feature>
<comment type="caution">
    <text evidence="15">The sequence shown here is derived from an EMBL/GenBank/DDBJ whole genome shotgun (WGS) entry which is preliminary data.</text>
</comment>
<dbReference type="InterPro" id="IPR017452">
    <property type="entry name" value="GPCR_Rhodpsn_7TM"/>
</dbReference>
<dbReference type="PROSITE" id="PS50262">
    <property type="entry name" value="G_PROTEIN_RECEP_F1_2"/>
    <property type="match status" value="1"/>
</dbReference>
<evidence type="ECO:0000256" key="9">
    <source>
        <dbReference type="ARBA" id="ARBA00023180"/>
    </source>
</evidence>
<keyword evidence="2" id="KW-1003">Cell membrane</keyword>
<evidence type="ECO:0000256" key="6">
    <source>
        <dbReference type="ARBA" id="ARBA00023136"/>
    </source>
</evidence>
<dbReference type="Gene3D" id="1.20.1070.10">
    <property type="entry name" value="Rhodopsin 7-helix transmembrane proteins"/>
    <property type="match status" value="1"/>
</dbReference>
<name>A0ABD1JYT2_9TELE</name>
<dbReference type="PRINTS" id="PR00237">
    <property type="entry name" value="GPCRRHODOPSN"/>
</dbReference>
<reference evidence="15 16" key="1">
    <citation type="submission" date="2024-09" db="EMBL/GenBank/DDBJ databases">
        <title>A chromosome-level genome assembly of Gray's grenadier anchovy, Coilia grayii.</title>
        <authorList>
            <person name="Fu Z."/>
        </authorList>
    </citation>
    <scope>NUCLEOTIDE SEQUENCE [LARGE SCALE GENOMIC DNA]</scope>
    <source>
        <strain evidence="15">G4</strain>
        <tissue evidence="15">Muscle</tissue>
    </source>
</reference>
<evidence type="ECO:0000256" key="13">
    <source>
        <dbReference type="SAM" id="Phobius"/>
    </source>
</evidence>
<feature type="compositionally biased region" description="Low complexity" evidence="12">
    <location>
        <begin position="459"/>
        <end position="472"/>
    </location>
</feature>
<evidence type="ECO:0000256" key="8">
    <source>
        <dbReference type="ARBA" id="ARBA00023170"/>
    </source>
</evidence>
<dbReference type="InterPro" id="IPR000276">
    <property type="entry name" value="GPCR_Rhodpsn"/>
</dbReference>
<dbReference type="SMART" id="SM01381">
    <property type="entry name" value="7TM_GPCR_Srsx"/>
    <property type="match status" value="1"/>
</dbReference>
<evidence type="ECO:0000256" key="12">
    <source>
        <dbReference type="SAM" id="MobiDB-lite"/>
    </source>
</evidence>
<dbReference type="PRINTS" id="PR01570">
    <property type="entry name" value="NPFFRECEPTOR"/>
</dbReference>
<comment type="function">
    <text evidence="11">Receptor for NPAF (A-18-F-amide) and NPFF (F-8-F-amide) neuropeptides, also known as morphine-modulating peptides. Can also be activated by a variety of naturally occurring or synthetic FMRF-amide like ligands. This receptor mediates its action by association with G proteins that activate a phosphatidylinositol-calcium second messenger system.</text>
</comment>
<comment type="subcellular location">
    <subcellularLocation>
        <location evidence="1">Cell membrane</location>
        <topology evidence="1">Multi-pass membrane protein</topology>
    </subcellularLocation>
</comment>
<keyword evidence="5" id="KW-0297">G-protein coupled receptor</keyword>
<proteinExistence type="predicted"/>
<accession>A0ABD1JYT2</accession>
<feature type="transmembrane region" description="Helical" evidence="13">
    <location>
        <begin position="84"/>
        <end position="104"/>
    </location>
</feature>
<evidence type="ECO:0000313" key="16">
    <source>
        <dbReference type="Proteomes" id="UP001591681"/>
    </source>
</evidence>
<evidence type="ECO:0000256" key="5">
    <source>
        <dbReference type="ARBA" id="ARBA00023040"/>
    </source>
</evidence>
<sequence>MNERTESNFTFPDDDNWTFPNGSREQVVPRNNVTYVGYYLHQPGTAAVFIVSYLLIFLVCMVGNGVVCFIVLRSKNMRTVTNLFILNLAISDLLVGIFCMPTTLLDNIITGWPFGSLVCKMSGMVQGISVSASVFTLVAIAVDSPNSEIGSLPLAQSFQLINTAPLRVTTGWLLGSRAPGASPCCHANSWAAQHCDVTVTSPELQLFRCIVYPFKQKLTISTATLIIVIIWVLAISIMCPSGVMLQVTKEQTIRIYLGDGNRTNPFYWCRENWPNQEMRKIYTTVLFANIYLAPLSLIVIMYARIGITLFKTAVQSGDKPGTGHDNRHAMSKKKQRVIKMLLVVALLFILSWLPLWTLMMLTDYASLSEYQYRVINIYVYPFAHWLAFFNSSVNPIIYGFFNENFRRGFQAVFKFQLCVGRGGGGGGGGGGHRRKTYSHRFQGNSVLPANPQPSTEPISLNSLENNSSRRGNQVNEQDLIMEDLEKASQDSDKDGASL</sequence>
<evidence type="ECO:0000256" key="1">
    <source>
        <dbReference type="ARBA" id="ARBA00004651"/>
    </source>
</evidence>
<keyword evidence="4 13" id="KW-1133">Transmembrane helix</keyword>
<dbReference type="SUPFAM" id="SSF81321">
    <property type="entry name" value="Family A G protein-coupled receptor-like"/>
    <property type="match status" value="1"/>
</dbReference>
<evidence type="ECO:0000313" key="15">
    <source>
        <dbReference type="EMBL" id="KAL2092038.1"/>
    </source>
</evidence>
<feature type="compositionally biased region" description="Polar residues" evidence="12">
    <location>
        <begin position="443"/>
        <end position="458"/>
    </location>
</feature>
<keyword evidence="9" id="KW-0325">Glycoprotein</keyword>
<keyword evidence="8" id="KW-0675">Receptor</keyword>
<evidence type="ECO:0000259" key="14">
    <source>
        <dbReference type="PROSITE" id="PS50262"/>
    </source>
</evidence>